<evidence type="ECO:0000313" key="3">
    <source>
        <dbReference type="Proteomes" id="UP000219669"/>
    </source>
</evidence>
<dbReference type="OrthoDB" id="9773403at2"/>
<keyword evidence="3" id="KW-1185">Reference proteome</keyword>
<dbReference type="InterPro" id="IPR005883">
    <property type="entry name" value="PilM"/>
</dbReference>
<dbReference type="PANTHER" id="PTHR32432">
    <property type="entry name" value="CELL DIVISION PROTEIN FTSA-RELATED"/>
    <property type="match status" value="1"/>
</dbReference>
<feature type="compositionally biased region" description="Basic and acidic residues" evidence="1">
    <location>
        <begin position="1"/>
        <end position="18"/>
    </location>
</feature>
<dbReference type="Proteomes" id="UP000219669">
    <property type="component" value="Unassembled WGS sequence"/>
</dbReference>
<dbReference type="Gene3D" id="3.30.1490.300">
    <property type="match status" value="1"/>
</dbReference>
<dbReference type="NCBIfam" id="TIGR01175">
    <property type="entry name" value="pilM"/>
    <property type="match status" value="1"/>
</dbReference>
<evidence type="ECO:0000256" key="1">
    <source>
        <dbReference type="SAM" id="MobiDB-lite"/>
    </source>
</evidence>
<dbReference type="InterPro" id="IPR050696">
    <property type="entry name" value="FtsA/MreB"/>
</dbReference>
<name>A0A286EHB6_9NEIS</name>
<dbReference type="CDD" id="cd24049">
    <property type="entry name" value="ASKHA_NBD_PilM"/>
    <property type="match status" value="1"/>
</dbReference>
<dbReference type="PIRSF" id="PIRSF019169">
    <property type="entry name" value="PilM"/>
    <property type="match status" value="1"/>
</dbReference>
<proteinExistence type="predicted"/>
<dbReference type="PANTHER" id="PTHR32432:SF3">
    <property type="entry name" value="ETHANOLAMINE UTILIZATION PROTEIN EUTJ"/>
    <property type="match status" value="1"/>
</dbReference>
<feature type="region of interest" description="Disordered" evidence="1">
    <location>
        <begin position="1"/>
        <end position="26"/>
    </location>
</feature>
<accession>A0A286EHB6</accession>
<dbReference type="EMBL" id="OCNF01000024">
    <property type="protein sequence ID" value="SOD70303.1"/>
    <property type="molecule type" value="Genomic_DNA"/>
</dbReference>
<dbReference type="Pfam" id="PF11104">
    <property type="entry name" value="PilM_2"/>
    <property type="match status" value="1"/>
</dbReference>
<sequence>MRFKKTDKNTSKAVDKPSKKAGKSAQNLSGKNVIGLDISPSHVRMVQISGKSLSQIQVEKYAIEALPQNVVSGTEITNFDTLVSHLQQCYAKMKTNCKSVNVAMPAGVVTIEDNLPFAEGGDLSLQEFVESEVSRVGALDDMNYDWNELAPLSGERDKTVLMVAAREDSVAQYKDLVEDIGLNAINIDVDIFALFNAFAYVNEMHNNEYFYERIALFDIGDVNLKALIIESGRILYRHETAFGLDQLVQLIQRSYQTTDGEALEMIYGKRQRPSDYQATIVDYFNVQVAQEIQRAMQFFSTTNSDDQVIKQIFITGSGSIPNTGLAQAVQLQTSVPTQQLAPIGLANVKVKGDVAQFEQDSHSLTTAFGLALRGLMA</sequence>
<organism evidence="2 3">
    <name type="scientific">Alysiella filiformis DSM 16848</name>
    <dbReference type="NCBI Taxonomy" id="1120981"/>
    <lineage>
        <taxon>Bacteria</taxon>
        <taxon>Pseudomonadati</taxon>
        <taxon>Pseudomonadota</taxon>
        <taxon>Betaproteobacteria</taxon>
        <taxon>Neisseriales</taxon>
        <taxon>Neisseriaceae</taxon>
        <taxon>Alysiella</taxon>
    </lineage>
</organism>
<dbReference type="Gene3D" id="3.30.420.40">
    <property type="match status" value="2"/>
</dbReference>
<dbReference type="AlphaFoldDB" id="A0A286EHB6"/>
<protein>
    <submittedName>
        <fullName evidence="2">Type IV pilus assembly protein PilM</fullName>
    </submittedName>
</protein>
<gene>
    <name evidence="2" type="ORF">SAMN02746062_02054</name>
</gene>
<dbReference type="RefSeq" id="WP_097115006.1">
    <property type="nucleotide sequence ID" value="NZ_CP083931.1"/>
</dbReference>
<reference evidence="2 3" key="1">
    <citation type="submission" date="2017-09" db="EMBL/GenBank/DDBJ databases">
        <authorList>
            <person name="Ehlers B."/>
            <person name="Leendertz F.H."/>
        </authorList>
    </citation>
    <scope>NUCLEOTIDE SEQUENCE [LARGE SCALE GENOMIC DNA]</scope>
    <source>
        <strain evidence="2 3">DSM 16848</strain>
    </source>
</reference>
<evidence type="ECO:0000313" key="2">
    <source>
        <dbReference type="EMBL" id="SOD70303.1"/>
    </source>
</evidence>